<accession>A0A0E2H2K9</accession>
<dbReference type="PANTHER" id="PTHR30294">
    <property type="entry name" value="MEMBRANE COMPONENT OF ABC TRANSPORTER YHHJ-RELATED"/>
    <property type="match status" value="1"/>
</dbReference>
<sequence>MMSRIWKEEKNTVIGLFISVLAGMLLITTIWKNDYTENIPFGILDEDRSSLSQSIVKQLGINPSLDIVYYADSEQDLKQAILDKKIEAGVMIPGNFSRDMSLKKSPQAVIFADCSNIITGGGAVGAASSVLGTMSAGMQLKMLEGNNFYPSAAQNSLGTFSYVDRTLYEPQGDYIRKMSYLLVPSITMQTFLISFFIPLMIRKRKALAAAPPKQRREELKDGILRTAVVAGGAVAAQFAVLCVVGLYKNIPLRGEIGLYLFSTVLFMLAAVAFGVMLGAFTRRLACFAQLYMMCSNLIIFTSGLVFPYYLMPKWLSIASRIFSPVANIAVELKAVNLKGIGWDAAWPQLAGTALYTVFWLAAGGAMYALSIKKERRLAGVAE</sequence>
<evidence type="ECO:0000256" key="1">
    <source>
        <dbReference type="ARBA" id="ARBA00004651"/>
    </source>
</evidence>
<dbReference type="PATRIC" id="fig|999408.3.peg.5862"/>
<dbReference type="EMBL" id="AGYR01000075">
    <property type="protein sequence ID" value="ENZ06657.1"/>
    <property type="molecule type" value="Genomic_DNA"/>
</dbReference>
<evidence type="ECO:0000256" key="4">
    <source>
        <dbReference type="ARBA" id="ARBA00022989"/>
    </source>
</evidence>
<dbReference type="PANTHER" id="PTHR30294:SF47">
    <property type="entry name" value="INNER MEMBRANE TRANSPORT PERMEASE YHHJ"/>
    <property type="match status" value="1"/>
</dbReference>
<keyword evidence="3 6" id="KW-0812">Transmembrane</keyword>
<keyword evidence="4 6" id="KW-1133">Transmembrane helix</keyword>
<dbReference type="GeneID" id="57964026"/>
<evidence type="ECO:0000313" key="8">
    <source>
        <dbReference type="EMBL" id="ENZ06657.1"/>
    </source>
</evidence>
<evidence type="ECO:0000256" key="6">
    <source>
        <dbReference type="SAM" id="Phobius"/>
    </source>
</evidence>
<dbReference type="Proteomes" id="UP000013085">
    <property type="component" value="Unassembled WGS sequence"/>
</dbReference>
<feature type="domain" description="ABC-2 type transporter transmembrane" evidence="7">
    <location>
        <begin position="13"/>
        <end position="196"/>
    </location>
</feature>
<dbReference type="InterPro" id="IPR051449">
    <property type="entry name" value="ABC-2_transporter_component"/>
</dbReference>
<dbReference type="Pfam" id="PF12698">
    <property type="entry name" value="ABC2_membrane_3"/>
    <property type="match status" value="1"/>
</dbReference>
<gene>
    <name evidence="8" type="ORF">HMPREF1090_05460</name>
</gene>
<dbReference type="InterPro" id="IPR013525">
    <property type="entry name" value="ABC2_TM"/>
</dbReference>
<name>A0A0E2H2K9_9FIRM</name>
<keyword evidence="5 6" id="KW-0472">Membrane</keyword>
<feature type="transmembrane region" description="Helical" evidence="6">
    <location>
        <begin position="12"/>
        <end position="31"/>
    </location>
</feature>
<comment type="caution">
    <text evidence="8">The sequence shown here is derived from an EMBL/GenBank/DDBJ whole genome shotgun (WGS) entry which is preliminary data.</text>
</comment>
<protein>
    <recommendedName>
        <fullName evidence="7">ABC-2 type transporter transmembrane domain-containing protein</fullName>
    </recommendedName>
</protein>
<feature type="transmembrane region" description="Helical" evidence="6">
    <location>
        <begin position="349"/>
        <end position="369"/>
    </location>
</feature>
<organism evidence="8 9">
    <name type="scientific">[Clostridium] clostridioforme 90A8</name>
    <dbReference type="NCBI Taxonomy" id="999408"/>
    <lineage>
        <taxon>Bacteria</taxon>
        <taxon>Bacillati</taxon>
        <taxon>Bacillota</taxon>
        <taxon>Clostridia</taxon>
        <taxon>Lachnospirales</taxon>
        <taxon>Lachnospiraceae</taxon>
        <taxon>Enterocloster</taxon>
    </lineage>
</organism>
<evidence type="ECO:0000256" key="5">
    <source>
        <dbReference type="ARBA" id="ARBA00023136"/>
    </source>
</evidence>
<feature type="transmembrane region" description="Helical" evidence="6">
    <location>
        <begin position="259"/>
        <end position="278"/>
    </location>
</feature>
<evidence type="ECO:0000256" key="2">
    <source>
        <dbReference type="ARBA" id="ARBA00022475"/>
    </source>
</evidence>
<dbReference type="Gene3D" id="3.40.1710.10">
    <property type="entry name" value="abc type-2 transporter like domain"/>
    <property type="match status" value="1"/>
</dbReference>
<dbReference type="AlphaFoldDB" id="A0A0E2H2K9"/>
<keyword evidence="2" id="KW-1003">Cell membrane</keyword>
<feature type="transmembrane region" description="Helical" evidence="6">
    <location>
        <begin position="222"/>
        <end position="247"/>
    </location>
</feature>
<dbReference type="GO" id="GO:0140359">
    <property type="term" value="F:ABC-type transporter activity"/>
    <property type="evidence" value="ECO:0007669"/>
    <property type="project" value="InterPro"/>
</dbReference>
<proteinExistence type="predicted"/>
<evidence type="ECO:0000313" key="9">
    <source>
        <dbReference type="Proteomes" id="UP000013085"/>
    </source>
</evidence>
<evidence type="ECO:0000256" key="3">
    <source>
        <dbReference type="ARBA" id="ARBA00022692"/>
    </source>
</evidence>
<dbReference type="GO" id="GO:0005886">
    <property type="term" value="C:plasma membrane"/>
    <property type="evidence" value="ECO:0007669"/>
    <property type="project" value="UniProtKB-SubCell"/>
</dbReference>
<comment type="subcellular location">
    <subcellularLocation>
        <location evidence="1">Cell membrane</location>
        <topology evidence="1">Multi-pass membrane protein</topology>
    </subcellularLocation>
</comment>
<dbReference type="RefSeq" id="WP_002587044.1">
    <property type="nucleotide sequence ID" value="NZ_KB850996.1"/>
</dbReference>
<feature type="transmembrane region" description="Helical" evidence="6">
    <location>
        <begin position="178"/>
        <end position="201"/>
    </location>
</feature>
<reference evidence="8 9" key="1">
    <citation type="submission" date="2013-01" db="EMBL/GenBank/DDBJ databases">
        <title>The Genome Sequence of Clostridium clostridioforme 90A8.</title>
        <authorList>
            <consortium name="The Broad Institute Genome Sequencing Platform"/>
            <person name="Earl A."/>
            <person name="Ward D."/>
            <person name="Feldgarden M."/>
            <person name="Gevers D."/>
            <person name="Courvalin P."/>
            <person name="Lambert T."/>
            <person name="Walker B."/>
            <person name="Young S.K."/>
            <person name="Zeng Q."/>
            <person name="Gargeya S."/>
            <person name="Fitzgerald M."/>
            <person name="Haas B."/>
            <person name="Abouelleil A."/>
            <person name="Alvarado L."/>
            <person name="Arachchi H.M."/>
            <person name="Berlin A.M."/>
            <person name="Chapman S.B."/>
            <person name="Dewar J."/>
            <person name="Goldberg J."/>
            <person name="Griggs A."/>
            <person name="Gujja S."/>
            <person name="Hansen M."/>
            <person name="Howarth C."/>
            <person name="Imamovic A."/>
            <person name="Larimer J."/>
            <person name="McCowan C."/>
            <person name="Murphy C."/>
            <person name="Neiman D."/>
            <person name="Pearson M."/>
            <person name="Priest M."/>
            <person name="Roberts A."/>
            <person name="Saif S."/>
            <person name="Shea T."/>
            <person name="Sisk P."/>
            <person name="Sykes S."/>
            <person name="Wortman J."/>
            <person name="Nusbaum C."/>
            <person name="Birren B."/>
        </authorList>
    </citation>
    <scope>NUCLEOTIDE SEQUENCE [LARGE SCALE GENOMIC DNA]</scope>
    <source>
        <strain evidence="8 9">90A8</strain>
    </source>
</reference>
<evidence type="ECO:0000259" key="7">
    <source>
        <dbReference type="Pfam" id="PF12698"/>
    </source>
</evidence>
<feature type="transmembrane region" description="Helical" evidence="6">
    <location>
        <begin position="290"/>
        <end position="310"/>
    </location>
</feature>
<dbReference type="HOGENOM" id="CLU_039483_8_4_9"/>